<dbReference type="SUPFAM" id="SSF51182">
    <property type="entry name" value="RmlC-like cupins"/>
    <property type="match status" value="1"/>
</dbReference>
<dbReference type="Proteomes" id="UP000006316">
    <property type="component" value="Unassembled WGS sequence"/>
</dbReference>
<dbReference type="Pfam" id="PF07883">
    <property type="entry name" value="Cupin_2"/>
    <property type="match status" value="1"/>
</dbReference>
<dbReference type="InterPro" id="IPR011051">
    <property type="entry name" value="RmlC_Cupin_sf"/>
</dbReference>
<sequence length="118" mass="13017">MKFFRFDRDVRREITAFNSLNVGITPIIKNEGRTSVGCMYFDQNSVVGMHPATVPQLFLVIEGNGWVQIVGGEKVPVSIGTAVFWDAGEQHESGSETSMTAIIIESPGLQPEQFLKTL</sequence>
<evidence type="ECO:0000313" key="3">
    <source>
        <dbReference type="Proteomes" id="UP000006316"/>
    </source>
</evidence>
<accession>K6CK79</accession>
<dbReference type="AlphaFoldDB" id="K6CK79"/>
<dbReference type="OrthoDB" id="3782397at2"/>
<dbReference type="RefSeq" id="WP_007083215.1">
    <property type="nucleotide sequence ID" value="NZ_AJLS01000005.1"/>
</dbReference>
<reference evidence="2 3" key="1">
    <citation type="journal article" date="2012" name="Front. Microbiol.">
        <title>Redundancy and modularity in membrane-associated dissimilatory nitrate reduction in Bacillus.</title>
        <authorList>
            <person name="Heylen K."/>
            <person name="Keltjens J."/>
        </authorList>
    </citation>
    <scope>NUCLEOTIDE SEQUENCE [LARGE SCALE GENOMIC DNA]</scope>
    <source>
        <strain evidence="3">LMG 21833T</strain>
    </source>
</reference>
<dbReference type="EMBL" id="AJLS01000005">
    <property type="protein sequence ID" value="EKN71540.1"/>
    <property type="molecule type" value="Genomic_DNA"/>
</dbReference>
<name>K6CK79_9BACI</name>
<proteinExistence type="predicted"/>
<evidence type="ECO:0000313" key="2">
    <source>
        <dbReference type="EMBL" id="EKN71540.1"/>
    </source>
</evidence>
<organism evidence="2 3">
    <name type="scientific">Neobacillus bataviensis LMG 21833</name>
    <dbReference type="NCBI Taxonomy" id="1117379"/>
    <lineage>
        <taxon>Bacteria</taxon>
        <taxon>Bacillati</taxon>
        <taxon>Bacillota</taxon>
        <taxon>Bacilli</taxon>
        <taxon>Bacillales</taxon>
        <taxon>Bacillaceae</taxon>
        <taxon>Neobacillus</taxon>
    </lineage>
</organism>
<feature type="domain" description="Cupin type-2" evidence="1">
    <location>
        <begin position="50"/>
        <end position="102"/>
    </location>
</feature>
<gene>
    <name evidence="2" type="ORF">BABA_00860</name>
</gene>
<comment type="caution">
    <text evidence="2">The sequence shown here is derived from an EMBL/GenBank/DDBJ whole genome shotgun (WGS) entry which is preliminary data.</text>
</comment>
<dbReference type="eggNOG" id="COG1917">
    <property type="taxonomic scope" value="Bacteria"/>
</dbReference>
<dbReference type="PATRIC" id="fig|1117379.3.peg.179"/>
<keyword evidence="3" id="KW-1185">Reference proteome</keyword>
<dbReference type="InterPro" id="IPR014710">
    <property type="entry name" value="RmlC-like_jellyroll"/>
</dbReference>
<dbReference type="InterPro" id="IPR013096">
    <property type="entry name" value="Cupin_2"/>
</dbReference>
<evidence type="ECO:0000259" key="1">
    <source>
        <dbReference type="Pfam" id="PF07883"/>
    </source>
</evidence>
<protein>
    <recommendedName>
        <fullName evidence="1">Cupin type-2 domain-containing protein</fullName>
    </recommendedName>
</protein>
<dbReference type="Gene3D" id="2.60.120.10">
    <property type="entry name" value="Jelly Rolls"/>
    <property type="match status" value="1"/>
</dbReference>
<dbReference type="STRING" id="1117379.BABA_00860"/>